<feature type="domain" description="SH3" evidence="4">
    <location>
        <begin position="421"/>
        <end position="482"/>
    </location>
</feature>
<feature type="domain" description="SAM" evidence="5">
    <location>
        <begin position="504"/>
        <end position="568"/>
    </location>
</feature>
<dbReference type="STRING" id="105785.A0A2J7R3A6"/>
<evidence type="ECO:0000259" key="5">
    <source>
        <dbReference type="PROSITE" id="PS50105"/>
    </source>
</evidence>
<evidence type="ECO:0000313" key="6">
    <source>
        <dbReference type="EMBL" id="PNF35295.1"/>
    </source>
</evidence>
<dbReference type="SUPFAM" id="SSF47769">
    <property type="entry name" value="SAM/Pointed domain"/>
    <property type="match status" value="1"/>
</dbReference>
<dbReference type="EMBL" id="NEVH01007822">
    <property type="protein sequence ID" value="PNF35295.1"/>
    <property type="molecule type" value="Genomic_DNA"/>
</dbReference>
<dbReference type="SMART" id="SM00326">
    <property type="entry name" value="SH3"/>
    <property type="match status" value="1"/>
</dbReference>
<feature type="compositionally biased region" description="Low complexity" evidence="3">
    <location>
        <begin position="980"/>
        <end position="991"/>
    </location>
</feature>
<keyword evidence="1 2" id="KW-0728">SH3 domain</keyword>
<organism evidence="6 7">
    <name type="scientific">Cryptotermes secundus</name>
    <dbReference type="NCBI Taxonomy" id="105785"/>
    <lineage>
        <taxon>Eukaryota</taxon>
        <taxon>Metazoa</taxon>
        <taxon>Ecdysozoa</taxon>
        <taxon>Arthropoda</taxon>
        <taxon>Hexapoda</taxon>
        <taxon>Insecta</taxon>
        <taxon>Pterygota</taxon>
        <taxon>Neoptera</taxon>
        <taxon>Polyneoptera</taxon>
        <taxon>Dictyoptera</taxon>
        <taxon>Blattodea</taxon>
        <taxon>Blattoidea</taxon>
        <taxon>Termitoidae</taxon>
        <taxon>Kalotermitidae</taxon>
        <taxon>Cryptotermitinae</taxon>
        <taxon>Cryptotermes</taxon>
    </lineage>
</organism>
<dbReference type="Proteomes" id="UP000235965">
    <property type="component" value="Unassembled WGS sequence"/>
</dbReference>
<evidence type="ECO:0008006" key="8">
    <source>
        <dbReference type="Google" id="ProtNLM"/>
    </source>
</evidence>
<evidence type="ECO:0000259" key="4">
    <source>
        <dbReference type="PROSITE" id="PS50002"/>
    </source>
</evidence>
<dbReference type="InParanoid" id="A0A2J7R3A6"/>
<dbReference type="InterPro" id="IPR001660">
    <property type="entry name" value="SAM"/>
</dbReference>
<feature type="region of interest" description="Disordered" evidence="3">
    <location>
        <begin position="341"/>
        <end position="416"/>
    </location>
</feature>
<feature type="compositionally biased region" description="Polar residues" evidence="3">
    <location>
        <begin position="280"/>
        <end position="292"/>
    </location>
</feature>
<dbReference type="PROSITE" id="PS50105">
    <property type="entry name" value="SAM_DOMAIN"/>
    <property type="match status" value="1"/>
</dbReference>
<dbReference type="InterPro" id="IPR051725">
    <property type="entry name" value="SAM-SH3_domain_protein"/>
</dbReference>
<dbReference type="Pfam" id="PF00536">
    <property type="entry name" value="SAM_1"/>
    <property type="match status" value="1"/>
</dbReference>
<sequence>MLSSIVDPRDYDRLRFMQMNGGTGNSFEETIHRLKVQEALRKRERFHKEHEEILRDIRQGLLQIGREGVRPGLPRDDDTYMYDDDARCSGIGPHWYDEPPYESDPEDFLMGSNAGQPVPLGAIQNGRVSFTLDLRSEPRGEGVISLRTAGDISIPRDPSINGPGAWLHHAHGFGITGGSTLTPRGSARRGLLVPQSGPYPATIIPLGGGGGPHMRDTRGDDYAGSDVQSIGSRLSTMSIDTSRSEQLEGHCGIASPAYLSVHGGKGQPFRKLVAYTSRSSASEEGLSPSQSSDYEDQEDLETVQHSITIHSAGETGGHSSGVSLVGRMRGLRQDVQKKISRLRASGPNPPPPAPAPAVAEGSERRGEAFPSTSSVESLPSGSGSSTQALVPAAGSNHSSLSAEDRDSSPVSIPTPTSVIAPVIGKARALVDYTPSPYDKDALRFKKGDVIDVVAKNASGLWKGVLHNRVGNFKFINVELLSEKMCQRVTGGKYSGRRCGSSARGRPHSVEELLQRMNMEEHISVFVLNGYEDLELFKDLEGEDLDYLGISNPEHRAKILTAVELLHDYDSPDSPADTDGDGPVSSSEDDEDDAGSISQHSECSALQQRPLDASKSSFQRLQFPRDSGCYDSSITAMKEHLHAHHRHHHHKKSVPLGSALRHHKACEEDSSKCSKEGTCQVKEGCVGLLRSQGERTMRTHSNRREIPNNLDSGLVASLQHSLLQQCSGGNRSGGVGVGTVEGSEMHYRGSGAKLQGAMADVTDLSKQGMVHTSSLPQQQNFHPNIPVTSSSLTASPVNHFPSVDFTGIMGGGRSLISASSVSTSISFSSPVKTCAGNSFGAEHKSDSYVVARGKNVTVESCRKAGNPSAPLPVGSLRSSNKQQVLSDSPHSIRSPSNPFCAVTTNASMVDVSPQVAATPSPCSGGGTGTIIVSEDSCEANTKLTMVKYVVGGNSDLGLGCEGGNMMGTGRGGCCLSEKSSDSGVSSSSVSSGNPKENCSRKEGKTIVQNNAGQSVVESPTRGFVSYGSCINNNHRSSPTKNSNKGLVLQGSDKSTYQ</sequence>
<dbReference type="InterPro" id="IPR013761">
    <property type="entry name" value="SAM/pointed_sf"/>
</dbReference>
<feature type="region of interest" description="Disordered" evidence="3">
    <location>
        <begin position="980"/>
        <end position="1013"/>
    </location>
</feature>
<dbReference type="PANTHER" id="PTHR12301:SF10">
    <property type="match status" value="1"/>
</dbReference>
<dbReference type="OrthoDB" id="10047268at2759"/>
<dbReference type="InterPro" id="IPR036028">
    <property type="entry name" value="SH3-like_dom_sf"/>
</dbReference>
<feature type="region of interest" description="Disordered" evidence="3">
    <location>
        <begin position="1026"/>
        <end position="1056"/>
    </location>
</feature>
<dbReference type="Pfam" id="PF07653">
    <property type="entry name" value="SH3_2"/>
    <property type="match status" value="1"/>
</dbReference>
<dbReference type="PROSITE" id="PS50002">
    <property type="entry name" value="SH3"/>
    <property type="match status" value="1"/>
</dbReference>
<dbReference type="SUPFAM" id="SSF50044">
    <property type="entry name" value="SH3-domain"/>
    <property type="match status" value="1"/>
</dbReference>
<feature type="compositionally biased region" description="Polar residues" evidence="3">
    <location>
        <begin position="1027"/>
        <end position="1043"/>
    </location>
</feature>
<feature type="region of interest" description="Disordered" evidence="3">
    <location>
        <begin position="567"/>
        <end position="610"/>
    </location>
</feature>
<evidence type="ECO:0000313" key="7">
    <source>
        <dbReference type="Proteomes" id="UP000235965"/>
    </source>
</evidence>
<dbReference type="FunCoup" id="A0A2J7R3A6">
    <property type="interactions" value="13"/>
</dbReference>
<evidence type="ECO:0000256" key="3">
    <source>
        <dbReference type="SAM" id="MobiDB-lite"/>
    </source>
</evidence>
<accession>A0A2J7R3A6</accession>
<gene>
    <name evidence="6" type="ORF">B7P43_G04822</name>
</gene>
<feature type="region of interest" description="Disordered" evidence="3">
    <location>
        <begin position="280"/>
        <end position="299"/>
    </location>
</feature>
<dbReference type="Gene3D" id="2.30.30.40">
    <property type="entry name" value="SH3 Domains"/>
    <property type="match status" value="1"/>
</dbReference>
<dbReference type="AlphaFoldDB" id="A0A2J7R3A6"/>
<evidence type="ECO:0000256" key="2">
    <source>
        <dbReference type="PROSITE-ProRule" id="PRU00192"/>
    </source>
</evidence>
<reference evidence="6 7" key="1">
    <citation type="submission" date="2017-12" db="EMBL/GenBank/DDBJ databases">
        <title>Hemimetabolous genomes reveal molecular basis of termite eusociality.</title>
        <authorList>
            <person name="Harrison M.C."/>
            <person name="Jongepier E."/>
            <person name="Robertson H.M."/>
            <person name="Arning N."/>
            <person name="Bitard-Feildel T."/>
            <person name="Chao H."/>
            <person name="Childers C.P."/>
            <person name="Dinh H."/>
            <person name="Doddapaneni H."/>
            <person name="Dugan S."/>
            <person name="Gowin J."/>
            <person name="Greiner C."/>
            <person name="Han Y."/>
            <person name="Hu H."/>
            <person name="Hughes D.S.T."/>
            <person name="Huylmans A.-K."/>
            <person name="Kemena C."/>
            <person name="Kremer L.P.M."/>
            <person name="Lee S.L."/>
            <person name="Lopez-Ezquerra A."/>
            <person name="Mallet L."/>
            <person name="Monroy-Kuhn J.M."/>
            <person name="Moser A."/>
            <person name="Murali S.C."/>
            <person name="Muzny D.M."/>
            <person name="Otani S."/>
            <person name="Piulachs M.-D."/>
            <person name="Poelchau M."/>
            <person name="Qu J."/>
            <person name="Schaub F."/>
            <person name="Wada-Katsumata A."/>
            <person name="Worley K.C."/>
            <person name="Xie Q."/>
            <person name="Ylla G."/>
            <person name="Poulsen M."/>
            <person name="Gibbs R.A."/>
            <person name="Schal C."/>
            <person name="Richards S."/>
            <person name="Belles X."/>
            <person name="Korb J."/>
            <person name="Bornberg-Bauer E."/>
        </authorList>
    </citation>
    <scope>NUCLEOTIDE SEQUENCE [LARGE SCALE GENOMIC DNA]</scope>
    <source>
        <tissue evidence="6">Whole body</tissue>
    </source>
</reference>
<evidence type="ECO:0000256" key="1">
    <source>
        <dbReference type="ARBA" id="ARBA00022443"/>
    </source>
</evidence>
<keyword evidence="7" id="KW-1185">Reference proteome</keyword>
<dbReference type="InterPro" id="IPR001452">
    <property type="entry name" value="SH3_domain"/>
</dbReference>
<dbReference type="PANTHER" id="PTHR12301">
    <property type="entry name" value="SAM-DOMAIN, SH3 AND NUCLEAR LOCALIZATION SIGNALS PROTEIN RELATED"/>
    <property type="match status" value="1"/>
</dbReference>
<comment type="caution">
    <text evidence="6">The sequence shown here is derived from an EMBL/GenBank/DDBJ whole genome shotgun (WGS) entry which is preliminary data.</text>
</comment>
<feature type="compositionally biased region" description="Low complexity" evidence="3">
    <location>
        <begin position="370"/>
        <end position="386"/>
    </location>
</feature>
<proteinExistence type="predicted"/>
<dbReference type="Gene3D" id="1.10.150.50">
    <property type="entry name" value="Transcription Factor, Ets-1"/>
    <property type="match status" value="1"/>
</dbReference>
<protein>
    <recommendedName>
        <fullName evidence="8">SAM domain-containing protein</fullName>
    </recommendedName>
</protein>
<name>A0A2J7R3A6_9NEOP</name>
<dbReference type="SMART" id="SM00454">
    <property type="entry name" value="SAM"/>
    <property type="match status" value="1"/>
</dbReference>